<keyword evidence="1" id="KW-0853">WD repeat</keyword>
<evidence type="ECO:0000313" key="5">
    <source>
        <dbReference type="EMBL" id="CAG9323175.1"/>
    </source>
</evidence>
<dbReference type="PANTHER" id="PTHR13743">
    <property type="entry name" value="BEIGE/BEACH-RELATED"/>
    <property type="match status" value="1"/>
</dbReference>
<dbReference type="InterPro" id="IPR000409">
    <property type="entry name" value="BEACH_dom"/>
</dbReference>
<dbReference type="InterPro" id="IPR046851">
    <property type="entry name" value="NBCH_WD40"/>
</dbReference>
<dbReference type="GO" id="GO:0019901">
    <property type="term" value="F:protein kinase binding"/>
    <property type="evidence" value="ECO:0007669"/>
    <property type="project" value="TreeGrafter"/>
</dbReference>
<dbReference type="Gene3D" id="2.30.29.30">
    <property type="entry name" value="Pleckstrin-homology domain (PH domain)/Phosphotyrosine-binding domain (PTB)"/>
    <property type="match status" value="1"/>
</dbReference>
<dbReference type="Pfam" id="PF02138">
    <property type="entry name" value="Beach"/>
    <property type="match status" value="1"/>
</dbReference>
<proteinExistence type="predicted"/>
<reference evidence="5" key="1">
    <citation type="submission" date="2021-09" db="EMBL/GenBank/DDBJ databases">
        <authorList>
            <consortium name="AG Swart"/>
            <person name="Singh M."/>
            <person name="Singh A."/>
            <person name="Seah K."/>
            <person name="Emmerich C."/>
        </authorList>
    </citation>
    <scope>NUCLEOTIDE SEQUENCE</scope>
    <source>
        <strain evidence="5">ATCC30299</strain>
    </source>
</reference>
<dbReference type="SUPFAM" id="SSF81837">
    <property type="entry name" value="BEACH domain"/>
    <property type="match status" value="1"/>
</dbReference>
<dbReference type="GO" id="GO:0016020">
    <property type="term" value="C:membrane"/>
    <property type="evidence" value="ECO:0007669"/>
    <property type="project" value="TreeGrafter"/>
</dbReference>
<dbReference type="Proteomes" id="UP001162131">
    <property type="component" value="Unassembled WGS sequence"/>
</dbReference>
<keyword evidence="6" id="KW-1185">Reference proteome</keyword>
<comment type="caution">
    <text evidence="5">The sequence shown here is derived from an EMBL/GenBank/DDBJ whole genome shotgun (WGS) entry which is preliminary data.</text>
</comment>
<dbReference type="InterPro" id="IPR001680">
    <property type="entry name" value="WD40_rpt"/>
</dbReference>
<dbReference type="InterPro" id="IPR011993">
    <property type="entry name" value="PH-like_dom_sf"/>
</dbReference>
<gene>
    <name evidence="5" type="ORF">BSTOLATCC_MIC33077</name>
</gene>
<evidence type="ECO:0000259" key="4">
    <source>
        <dbReference type="PROSITE" id="PS51783"/>
    </source>
</evidence>
<dbReference type="Gene3D" id="2.130.10.10">
    <property type="entry name" value="YVTN repeat-like/Quinoprotein amine dehydrogenase"/>
    <property type="match status" value="1"/>
</dbReference>
<dbReference type="SUPFAM" id="SSF50978">
    <property type="entry name" value="WD40 repeat-like"/>
    <property type="match status" value="1"/>
</dbReference>
<dbReference type="InterPro" id="IPR023362">
    <property type="entry name" value="PH-BEACH_dom"/>
</dbReference>
<evidence type="ECO:0000256" key="1">
    <source>
        <dbReference type="ARBA" id="ARBA00022574"/>
    </source>
</evidence>
<dbReference type="GO" id="GO:0005829">
    <property type="term" value="C:cytosol"/>
    <property type="evidence" value="ECO:0007669"/>
    <property type="project" value="TreeGrafter"/>
</dbReference>
<dbReference type="EMBL" id="CAJZBQ010000033">
    <property type="protein sequence ID" value="CAG9323175.1"/>
    <property type="molecule type" value="Genomic_DNA"/>
</dbReference>
<dbReference type="Gene3D" id="1.10.1540.10">
    <property type="entry name" value="BEACH domain"/>
    <property type="match status" value="1"/>
</dbReference>
<feature type="domain" description="BEACH-type PH" evidence="4">
    <location>
        <begin position="1973"/>
        <end position="2085"/>
    </location>
</feature>
<organism evidence="5 6">
    <name type="scientific">Blepharisma stoltei</name>
    <dbReference type="NCBI Taxonomy" id="1481888"/>
    <lineage>
        <taxon>Eukaryota</taxon>
        <taxon>Sar</taxon>
        <taxon>Alveolata</taxon>
        <taxon>Ciliophora</taxon>
        <taxon>Postciliodesmatophora</taxon>
        <taxon>Heterotrichea</taxon>
        <taxon>Heterotrichida</taxon>
        <taxon>Blepharismidae</taxon>
        <taxon>Blepharisma</taxon>
    </lineage>
</organism>
<dbReference type="InterPro" id="IPR050865">
    <property type="entry name" value="BEACH_Domain"/>
</dbReference>
<dbReference type="CDD" id="cd06071">
    <property type="entry name" value="Beach"/>
    <property type="match status" value="1"/>
</dbReference>
<evidence type="ECO:0000256" key="2">
    <source>
        <dbReference type="ARBA" id="ARBA00022737"/>
    </source>
</evidence>
<protein>
    <recommendedName>
        <fullName evidence="7">BEACH domain-containing protein</fullName>
    </recommendedName>
</protein>
<dbReference type="SUPFAM" id="SSF50729">
    <property type="entry name" value="PH domain-like"/>
    <property type="match status" value="1"/>
</dbReference>
<keyword evidence="2" id="KW-0677">Repeat</keyword>
<dbReference type="InterPro" id="IPR015943">
    <property type="entry name" value="WD40/YVTN_repeat-like_dom_sf"/>
</dbReference>
<accession>A0AAU9JGE1</accession>
<dbReference type="Pfam" id="PF14844">
    <property type="entry name" value="PH_BEACH"/>
    <property type="match status" value="1"/>
</dbReference>
<dbReference type="Pfam" id="PF20426">
    <property type="entry name" value="NBCH_WD40"/>
    <property type="match status" value="1"/>
</dbReference>
<evidence type="ECO:0008006" key="7">
    <source>
        <dbReference type="Google" id="ProtNLM"/>
    </source>
</evidence>
<name>A0AAU9JGE1_9CILI</name>
<dbReference type="SMART" id="SM01026">
    <property type="entry name" value="Beach"/>
    <property type="match status" value="1"/>
</dbReference>
<dbReference type="SMART" id="SM00320">
    <property type="entry name" value="WD40"/>
    <property type="match status" value="3"/>
</dbReference>
<dbReference type="InterPro" id="IPR036372">
    <property type="entry name" value="BEACH_dom_sf"/>
</dbReference>
<dbReference type="PROSITE" id="PS51783">
    <property type="entry name" value="PH_BEACH"/>
    <property type="match status" value="1"/>
</dbReference>
<feature type="domain" description="BEACH" evidence="3">
    <location>
        <begin position="2095"/>
        <end position="2387"/>
    </location>
</feature>
<sequence length="2765" mass="320899">MSSIEKRLSGTIRKNFSDLQTAYIAWNTYQASQQQNLQAFFQVARVCEHELCNMDFDECNFPKKFIEELLLYISECLRIFDNNLRSETTTHELLQVLDYFNPFLKILYYILPVPGFKLDEGIIEKIMIVAESIKQFEIERIENEGILKFLFLVCQTLFLATLMRREKSGKNKTLNLVFHLFQSLLTDLINEPKLNKVSIKPFELPRSKFNPDISPVDLTYYLVYLLNQLAKLNPSLSMHYLVIHILPKLIDNLLLILKFKQIQKSKKSFLAAHKSFQIFTLLHTVSCLNSKEELSENILEDHSENIKELFYCTISTYMKHYWSVNSSNDHECEFIAHFLRIFFDIFPQKATKPSLNFLPIEMFAKLLTAETQQELISHPPLAQSLILQFIETILSRLSKQKINPHRLSETKIAYIMFSRPFFEIENERNEYSANLSESARLSWRKIWNDIMGSPNIAWISESLVKSLRIYDGNVNYLLKISYFVREEFERKNSLMKLCLLNGLLDALMQKTLILKRAGENEGFSAFFSIISSILDLNGPDEIKNSSFLLETLLSEEFLLDEACCDQTLVCCSKLLKYQDKSCHLKVKQILDNTTNPNLLLKLCDSIQDSLKDLADNHAIQIKFAETGIIRTFQNKLCNSIAFLDEIVSKVWEKIFECIWMIINKNSEARKYMADFQVHKIILTLRNPLFCEKQKEICNKIFDILLGILCGNMNFDESQFTGIYTAEVIPLIIEFLVGSLDTKPIEKYSKIILRLLSNPINAAQFAMRQTTAILLESLSFPHKEETIKFCANVLSRIIQHHVTPNELRKIIEIAILSHNSTKAIICKSMAKAATFCYQSQINHGVSDPSRYFNFRQNWGELACELPKPTVILPKKEFTIFMWIFFDNLTDSIIFELSESKDTRFTIYLNKEKLSVKYKAQETWFKLKCPHDIVLNQWNLIGVGMRKISKVFGSKDEIYVNVNRHCMHLNKECKGNLSFIHASFRQISCGKSTWSRKKEFNGKCTGFYIANKCFLENFYMQLYELSCNYNFDFCPEASATYTNFIPNKILLSEISKTLVLKWTSKQSVPESDFDFKISKKECDIFNGISLFEAIVANGGLKIFLPLFTEQTFTTSQPFNVFDCIFVMKSLDNVIDEDFFETLGHVLERSIINPNEILLQSIANIIDKLEFNPEYQFKCIKSILLNDKIWRTLPRELTESYFKALIKYIPLNFHNKKNDITHICSYLIKFTNWEFYQELILEILEKTLIATKTKCRYRSIAQLIIFIISKTNNHDFMSTFLDHLYYKKIVTSFSAKICYAMLHLLENFKDSSIIQSKALRLIFSFPFVAGAVNFSEVFEIVSNKFEANIDYETSMILIDIFVNSNLRESGYLADLITRKICQSPEIGRIISALTNSCENLKVRHILHDRPNFPEWVVECANSESAESIESLVITIFCNKTYMKNFNKLKEVTKLLSSTILSSRLFYIYFVILEYYNSSQGFIEKSELYIDFISVLEDSIPYFDSSIYEEMYTHTLSKIYQIAVDNNFLSCTYPYLPKINFNALFFLYKQRIDEQIISISSSYLKEGGVLRIILNLALIGLAYGENEKSLEIIEELSFKDIRINKEWEKKLASTKRYTEILRDFPKENDEFSSRVFIVFYIVAEMTEIIRFREQKQYSTSIMLQSLRRIINKTKIGDMIQEVASIYGLESIGYFNELLTQFSECFYSSTLFQIHRGIFPYGEIKRERTASTASTKSANSTENAIQNSFTKPIIDQIYTLNISSTSENTLLSLLCSEEWNRKVQSFLLSYTSLKLNLIQNCLSKYTFADPPAAFFNRDEAATHAEHYIIKKEKVIEAIPENLTEKSIKIELKYKEFLKSLKANMANTKEEQNYDMKIYPVLDKIGRQSFLKPSFKRSSRLAGKNNSVSPTFDASMFKSLSVMVGGYASSEHKFSPRPEGLEGFELSEEYAELKINEEEDENEPTPRSTVTNTITATSEWNSPYTEIFECERIKVDGSYLGVIEITSDFLLFESEGKEKDDESIYEGSSPICNQLATQKSILFESRDIKEVYGRRFMHRYSAIEFFLKSGKSYYFNLFTEENKTQAFRVMKIWERQGAKLYPKLSHEKLKKYKTWWCEGKISNFQYLMILNKMSSRSFNEISQYPIFPWVCKDFTSDKLDLTDKNIYRDLSYPVGAQTDDLRSQARSRYEQWKDEEIQAFHYGSLYSCGGIVCYYNLRIEPFTAVAICLQGGSFDIPDRLFYSFQSAWDSCKSSCGDSKELIPEMFYLPEVLININHKKFGKRQGNGGEVSDVELPPWASSPIDFIRKHRQILESNAVSLNLHLWIDLIFGCKQKGKNAEKALNVYLGTAYEESLTKFDSSNMTKHEKRPLYEGIYHFGQVPVQLFTKSHPKRVLKEKPLSVFDKYNDFTLHPCINSRAEITGKVYAIFTTQKFLLAVKAIENNKKWFLVKIKWKQDQNELRIDSSSSKECELKDFRPLNIENWEEKYQWNHILSTLDIRILLDRGPNQFCLWNNDLLVSGFHIDNSFKIHNFDGILIKSIYHHCGLIICLASSNRLLFTGSLDSTICLWKPFKSIQSRIKPRNIYFGHSDPIKMISVSISYQALVSLSMCGAVLLHNIRTGECIKRILKSCEKPPRAIAISEIGVIAVSFPEQHLVKIYTINGQHYMDDYRLKCEEVWCMQYNKSGDYLITGSDYGVSFFDTIDKSENNKNVRKSGIKDVFTTVISLCVPTNEEFIIFSINLENSSRISTFELLPPNQKKTSMKQVHVLA</sequence>
<dbReference type="InterPro" id="IPR036322">
    <property type="entry name" value="WD40_repeat_dom_sf"/>
</dbReference>
<dbReference type="PANTHER" id="PTHR13743:SF112">
    <property type="entry name" value="BEACH DOMAIN-CONTAINING PROTEIN"/>
    <property type="match status" value="1"/>
</dbReference>
<evidence type="ECO:0000313" key="6">
    <source>
        <dbReference type="Proteomes" id="UP001162131"/>
    </source>
</evidence>
<dbReference type="GO" id="GO:0008104">
    <property type="term" value="P:intracellular protein localization"/>
    <property type="evidence" value="ECO:0007669"/>
    <property type="project" value="TreeGrafter"/>
</dbReference>
<evidence type="ECO:0000259" key="3">
    <source>
        <dbReference type="PROSITE" id="PS50197"/>
    </source>
</evidence>
<dbReference type="PROSITE" id="PS50197">
    <property type="entry name" value="BEACH"/>
    <property type="match status" value="1"/>
</dbReference>